<dbReference type="EMBL" id="JANPWZ010000974">
    <property type="protein sequence ID" value="KAJ3570046.1"/>
    <property type="molecule type" value="Genomic_DNA"/>
</dbReference>
<evidence type="ECO:0000313" key="2">
    <source>
        <dbReference type="EMBL" id="KAJ3570046.1"/>
    </source>
</evidence>
<keyword evidence="3" id="KW-1185">Reference proteome</keyword>
<name>A0A9W8TLZ8_9PEZI</name>
<accession>A0A9W8TLZ8</accession>
<sequence>MGLHESTGEEQGKNGRTAGAARTLHGSWKQRGLVSGSERRFGPPVLLLATWQLDRALVAASIAPYCSSTCKAHLAVMYTV</sequence>
<gene>
    <name evidence="2" type="ORF">NPX13_g5866</name>
</gene>
<organism evidence="2 3">
    <name type="scientific">Xylaria arbuscula</name>
    <dbReference type="NCBI Taxonomy" id="114810"/>
    <lineage>
        <taxon>Eukaryota</taxon>
        <taxon>Fungi</taxon>
        <taxon>Dikarya</taxon>
        <taxon>Ascomycota</taxon>
        <taxon>Pezizomycotina</taxon>
        <taxon>Sordariomycetes</taxon>
        <taxon>Xylariomycetidae</taxon>
        <taxon>Xylariales</taxon>
        <taxon>Xylariaceae</taxon>
        <taxon>Xylaria</taxon>
    </lineage>
</organism>
<evidence type="ECO:0000256" key="1">
    <source>
        <dbReference type="SAM" id="MobiDB-lite"/>
    </source>
</evidence>
<comment type="caution">
    <text evidence="2">The sequence shown here is derived from an EMBL/GenBank/DDBJ whole genome shotgun (WGS) entry which is preliminary data.</text>
</comment>
<feature type="compositionally biased region" description="Basic and acidic residues" evidence="1">
    <location>
        <begin position="1"/>
        <end position="13"/>
    </location>
</feature>
<evidence type="ECO:0000313" key="3">
    <source>
        <dbReference type="Proteomes" id="UP001148614"/>
    </source>
</evidence>
<dbReference type="Proteomes" id="UP001148614">
    <property type="component" value="Unassembled WGS sequence"/>
</dbReference>
<feature type="region of interest" description="Disordered" evidence="1">
    <location>
        <begin position="1"/>
        <end position="22"/>
    </location>
</feature>
<reference evidence="2" key="1">
    <citation type="submission" date="2022-07" db="EMBL/GenBank/DDBJ databases">
        <title>Genome Sequence of Xylaria arbuscula.</title>
        <authorList>
            <person name="Buettner E."/>
        </authorList>
    </citation>
    <scope>NUCLEOTIDE SEQUENCE</scope>
    <source>
        <strain evidence="2">VT107</strain>
    </source>
</reference>
<dbReference type="AlphaFoldDB" id="A0A9W8TLZ8"/>
<proteinExistence type="predicted"/>
<protein>
    <submittedName>
        <fullName evidence="2">Uncharacterized protein</fullName>
    </submittedName>
</protein>